<feature type="compositionally biased region" description="Pro residues" evidence="7">
    <location>
        <begin position="683"/>
        <end position="694"/>
    </location>
</feature>
<dbReference type="SMART" id="SM00249">
    <property type="entry name" value="PHD"/>
    <property type="match status" value="1"/>
</dbReference>
<evidence type="ECO:0000256" key="7">
    <source>
        <dbReference type="SAM" id="MobiDB-lite"/>
    </source>
</evidence>
<keyword evidence="4" id="KW-0862">Zinc</keyword>
<gene>
    <name evidence="10" type="primary">SPP1</name>
    <name evidence="10" type="ORF">HRR80_006301</name>
</gene>
<keyword evidence="2" id="KW-0479">Metal-binding</keyword>
<feature type="compositionally biased region" description="Polar residues" evidence="7">
    <location>
        <begin position="407"/>
        <end position="426"/>
    </location>
</feature>
<dbReference type="Pfam" id="PF00628">
    <property type="entry name" value="PHD"/>
    <property type="match status" value="1"/>
</dbReference>
<dbReference type="SUPFAM" id="SSF57903">
    <property type="entry name" value="FYVE/PHD zinc finger"/>
    <property type="match status" value="1"/>
</dbReference>
<dbReference type="InterPro" id="IPR037869">
    <property type="entry name" value="Spp1/CFP1"/>
</dbReference>
<feature type="region of interest" description="Disordered" evidence="7">
    <location>
        <begin position="122"/>
        <end position="179"/>
    </location>
</feature>
<dbReference type="InterPro" id="IPR013083">
    <property type="entry name" value="Znf_RING/FYVE/PHD"/>
</dbReference>
<evidence type="ECO:0000259" key="9">
    <source>
        <dbReference type="PROSITE" id="PS50157"/>
    </source>
</evidence>
<feature type="compositionally biased region" description="Basic and acidic residues" evidence="7">
    <location>
        <begin position="250"/>
        <end position="288"/>
    </location>
</feature>
<dbReference type="PROSITE" id="PS50016">
    <property type="entry name" value="ZF_PHD_2"/>
    <property type="match status" value="1"/>
</dbReference>
<dbReference type="PROSITE" id="PS01359">
    <property type="entry name" value="ZF_PHD_1"/>
    <property type="match status" value="1"/>
</dbReference>
<accession>A0AAN6ETJ4</accession>
<dbReference type="InterPro" id="IPR013087">
    <property type="entry name" value="Znf_C2H2_type"/>
</dbReference>
<dbReference type="GO" id="GO:0045893">
    <property type="term" value="P:positive regulation of DNA-templated transcription"/>
    <property type="evidence" value="ECO:0007669"/>
    <property type="project" value="TreeGrafter"/>
</dbReference>
<feature type="compositionally biased region" description="Basic and acidic residues" evidence="7">
    <location>
        <begin position="124"/>
        <end position="141"/>
    </location>
</feature>
<dbReference type="Proteomes" id="UP001161757">
    <property type="component" value="Unassembled WGS sequence"/>
</dbReference>
<protein>
    <submittedName>
        <fullName evidence="10">COMPASS (Complex proteins associated with Set1p) component</fullName>
    </submittedName>
</protein>
<feature type="region of interest" description="Disordered" evidence="7">
    <location>
        <begin position="234"/>
        <end position="446"/>
    </location>
</feature>
<dbReference type="EMBL" id="JAJGCB010000013">
    <property type="protein sequence ID" value="KAJ8989577.1"/>
    <property type="molecule type" value="Genomic_DNA"/>
</dbReference>
<sequence length="911" mass="100415">MPFSFSDLFNHDNNNPQAGPFNVNNSIITPHIMDATDPQSNFFAPELFHNQDDAPLTEDPLLHVSQDLGMTIDEEAAMYHNELMNGTGVLDNEHHVKQEEFESAYPPLDVPMPVVAGDTSFEEVSTHDGPHVDRSSTRDSTRGSPESTRQRPKGSGRSRKPDPDGAPKSSVHSSKNEGQHTDRRFLCYLCNKLFTRRRSVRDHISKIHNTKTWEPLRSLEVIVDPVTGEPVEPLEDILARGPPPPPPKMTKAEKAQKAAKREQDDEATARDQEEEHHGQDHHDEEPNHETPQVAAPIPEEPAPAPATQSLKRESSMTGSRASSTEPFATPLPVAGRKRPAPEDSGGLSSAAARKKGTAKVKSSTVPHKRSKLGESEQSASAGSRSLYRSPSATPALPTHVKPIPSKLKNQTSAASVKSPTPASSRAGSLEAETASSSVADTPTSSNDDGEVFCICRKGDNHTWMIACDGGCDEWFHGNCVNIRERDGELIDKYICPTCTKPGLQTTWKRMCRRKDCRKPARVTRDPPSKYCSDECGRMFFVELVQRGDPRAQASKCGQYIVEPEKKKKLRKKTKKKLMSSLEKPSNKPLKSISDLVNGDQMSTDSRLATPAYSENDETEYETDSSLDDDSLPNRGGALRAGEVKALLEQCKSVEEWRALGRRPNTPPRETEAETTTSDSKPAIQPPPPPSPPPLEMDDLEAAKLASIEEEKRKLQERNTMLSARETLLGLVKARSATITEEVRKANPKMKDVCGFDPRMAWTDEEFRVWYTQQGGKEILDAGPAAARIGPPPDTTNDDENDATARPNGVVVVNGAAADDNPDKKNDGNDETSEADTMPRKGGVCIKNRCSRHRNWAKGQLAELRFEQDLVRRALAKCEAQENRIKERAMVRGWEMRGQTQARAQVEAGSAC</sequence>
<feature type="domain" description="PHD-type" evidence="8">
    <location>
        <begin position="450"/>
        <end position="501"/>
    </location>
</feature>
<feature type="region of interest" description="Disordered" evidence="7">
    <location>
        <begin position="782"/>
        <end position="839"/>
    </location>
</feature>
<evidence type="ECO:0000256" key="3">
    <source>
        <dbReference type="ARBA" id="ARBA00022771"/>
    </source>
</evidence>
<comment type="subcellular location">
    <subcellularLocation>
        <location evidence="1">Nucleus</location>
    </subcellularLocation>
</comment>
<feature type="compositionally biased region" description="Acidic residues" evidence="7">
    <location>
        <begin position="614"/>
        <end position="630"/>
    </location>
</feature>
<keyword evidence="3 6" id="KW-0863">Zinc-finger</keyword>
<feature type="region of interest" description="Disordered" evidence="7">
    <location>
        <begin position="567"/>
        <end position="636"/>
    </location>
</feature>
<dbReference type="InterPro" id="IPR001965">
    <property type="entry name" value="Znf_PHD"/>
</dbReference>
<feature type="region of interest" description="Disordered" evidence="7">
    <location>
        <begin position="657"/>
        <end position="696"/>
    </location>
</feature>
<dbReference type="AlphaFoldDB" id="A0AAN6ETJ4"/>
<dbReference type="InterPro" id="IPR019787">
    <property type="entry name" value="Znf_PHD-finger"/>
</dbReference>
<dbReference type="PANTHER" id="PTHR46174">
    <property type="entry name" value="CXXC-TYPE ZINC FINGER PROTEIN 1"/>
    <property type="match status" value="1"/>
</dbReference>
<dbReference type="GO" id="GO:0008270">
    <property type="term" value="F:zinc ion binding"/>
    <property type="evidence" value="ECO:0007669"/>
    <property type="project" value="UniProtKB-KW"/>
</dbReference>
<dbReference type="GO" id="GO:0048188">
    <property type="term" value="C:Set1C/COMPASS complex"/>
    <property type="evidence" value="ECO:0007669"/>
    <property type="project" value="InterPro"/>
</dbReference>
<dbReference type="PROSITE" id="PS00028">
    <property type="entry name" value="ZINC_FINGER_C2H2_1"/>
    <property type="match status" value="1"/>
</dbReference>
<feature type="compositionally biased region" description="Low complexity" evidence="7">
    <location>
        <begin position="803"/>
        <end position="818"/>
    </location>
</feature>
<feature type="compositionally biased region" description="Polar residues" evidence="7">
    <location>
        <begin position="433"/>
        <end position="446"/>
    </location>
</feature>
<feature type="domain" description="C2H2-type" evidence="9">
    <location>
        <begin position="185"/>
        <end position="213"/>
    </location>
</feature>
<dbReference type="PANTHER" id="PTHR46174:SF1">
    <property type="entry name" value="CXXC-TYPE ZINC FINGER PROTEIN 1"/>
    <property type="match status" value="1"/>
</dbReference>
<feature type="compositionally biased region" description="Basic residues" evidence="7">
    <location>
        <begin position="567"/>
        <end position="577"/>
    </location>
</feature>
<proteinExistence type="predicted"/>
<name>A0AAN6ETJ4_EXODE</name>
<evidence type="ECO:0000313" key="11">
    <source>
        <dbReference type="Proteomes" id="UP001161757"/>
    </source>
</evidence>
<feature type="compositionally biased region" description="Polar residues" evidence="7">
    <location>
        <begin position="375"/>
        <end position="392"/>
    </location>
</feature>
<evidence type="ECO:0000256" key="4">
    <source>
        <dbReference type="ARBA" id="ARBA00022833"/>
    </source>
</evidence>
<evidence type="ECO:0000256" key="1">
    <source>
        <dbReference type="ARBA" id="ARBA00004123"/>
    </source>
</evidence>
<feature type="compositionally biased region" description="Polar residues" evidence="7">
    <location>
        <begin position="315"/>
        <end position="326"/>
    </location>
</feature>
<organism evidence="10 11">
    <name type="scientific">Exophiala dermatitidis</name>
    <name type="common">Black yeast-like fungus</name>
    <name type="synonym">Wangiella dermatitidis</name>
    <dbReference type="NCBI Taxonomy" id="5970"/>
    <lineage>
        <taxon>Eukaryota</taxon>
        <taxon>Fungi</taxon>
        <taxon>Dikarya</taxon>
        <taxon>Ascomycota</taxon>
        <taxon>Pezizomycotina</taxon>
        <taxon>Eurotiomycetes</taxon>
        <taxon>Chaetothyriomycetidae</taxon>
        <taxon>Chaetothyriales</taxon>
        <taxon>Herpotrichiellaceae</taxon>
        <taxon>Exophiala</taxon>
    </lineage>
</organism>
<dbReference type="Gene3D" id="3.30.40.10">
    <property type="entry name" value="Zinc/RING finger domain, C3HC4 (zinc finger)"/>
    <property type="match status" value="1"/>
</dbReference>
<evidence type="ECO:0000256" key="5">
    <source>
        <dbReference type="ARBA" id="ARBA00023242"/>
    </source>
</evidence>
<evidence type="ECO:0000256" key="6">
    <source>
        <dbReference type="PROSITE-ProRule" id="PRU00042"/>
    </source>
</evidence>
<reference evidence="10" key="1">
    <citation type="submission" date="2023-01" db="EMBL/GenBank/DDBJ databases">
        <title>Exophiala dermititidis isolated from Cystic Fibrosis Patient.</title>
        <authorList>
            <person name="Kurbessoian T."/>
            <person name="Crocker A."/>
            <person name="Murante D."/>
            <person name="Hogan D.A."/>
            <person name="Stajich J.E."/>
        </authorList>
    </citation>
    <scope>NUCLEOTIDE SEQUENCE</scope>
    <source>
        <strain evidence="10">Ex8</strain>
    </source>
</reference>
<evidence type="ECO:0000256" key="2">
    <source>
        <dbReference type="ARBA" id="ARBA00022723"/>
    </source>
</evidence>
<dbReference type="InterPro" id="IPR011011">
    <property type="entry name" value="Znf_FYVE_PHD"/>
</dbReference>
<dbReference type="PROSITE" id="PS50157">
    <property type="entry name" value="ZINC_FINGER_C2H2_2"/>
    <property type="match status" value="1"/>
</dbReference>
<dbReference type="InterPro" id="IPR019786">
    <property type="entry name" value="Zinc_finger_PHD-type_CS"/>
</dbReference>
<evidence type="ECO:0000313" key="10">
    <source>
        <dbReference type="EMBL" id="KAJ8989577.1"/>
    </source>
</evidence>
<keyword evidence="5" id="KW-0539">Nucleus</keyword>
<evidence type="ECO:0000259" key="8">
    <source>
        <dbReference type="PROSITE" id="PS50016"/>
    </source>
</evidence>
<comment type="caution">
    <text evidence="10">The sequence shown here is derived from an EMBL/GenBank/DDBJ whole genome shotgun (WGS) entry which is preliminary data.</text>
</comment>